<dbReference type="NCBIfam" id="TIGR00082">
    <property type="entry name" value="rbfA"/>
    <property type="match status" value="1"/>
</dbReference>
<dbReference type="InterPro" id="IPR023799">
    <property type="entry name" value="RbfA_dom_sf"/>
</dbReference>
<reference evidence="1" key="1">
    <citation type="submission" date="2018-06" db="EMBL/GenBank/DDBJ databases">
        <authorList>
            <person name="Zhirakovskaya E."/>
        </authorList>
    </citation>
    <scope>NUCLEOTIDE SEQUENCE</scope>
</reference>
<protein>
    <submittedName>
        <fullName evidence="1">Ribosome-binding factor A</fullName>
    </submittedName>
</protein>
<accession>A0A3B0VEZ0</accession>
<dbReference type="InterPro" id="IPR000238">
    <property type="entry name" value="RbfA"/>
</dbReference>
<name>A0A3B0VEZ0_9ZZZZ</name>
<dbReference type="GO" id="GO:0006364">
    <property type="term" value="P:rRNA processing"/>
    <property type="evidence" value="ECO:0007669"/>
    <property type="project" value="InterPro"/>
</dbReference>
<dbReference type="GO" id="GO:0005829">
    <property type="term" value="C:cytosol"/>
    <property type="evidence" value="ECO:0007669"/>
    <property type="project" value="TreeGrafter"/>
</dbReference>
<dbReference type="PROSITE" id="PS01319">
    <property type="entry name" value="RBFA"/>
    <property type="match status" value="1"/>
</dbReference>
<evidence type="ECO:0000313" key="1">
    <source>
        <dbReference type="EMBL" id="VAW37512.1"/>
    </source>
</evidence>
<dbReference type="GO" id="GO:0043024">
    <property type="term" value="F:ribosomal small subunit binding"/>
    <property type="evidence" value="ECO:0007669"/>
    <property type="project" value="TreeGrafter"/>
</dbReference>
<dbReference type="PANTHER" id="PTHR33515">
    <property type="entry name" value="RIBOSOME-BINDING FACTOR A, CHLOROPLASTIC-RELATED"/>
    <property type="match status" value="1"/>
</dbReference>
<dbReference type="EMBL" id="UOEZ01000055">
    <property type="protein sequence ID" value="VAW37512.1"/>
    <property type="molecule type" value="Genomic_DNA"/>
</dbReference>
<dbReference type="Pfam" id="PF02033">
    <property type="entry name" value="RBFA"/>
    <property type="match status" value="1"/>
</dbReference>
<organism evidence="1">
    <name type="scientific">hydrothermal vent metagenome</name>
    <dbReference type="NCBI Taxonomy" id="652676"/>
    <lineage>
        <taxon>unclassified sequences</taxon>
        <taxon>metagenomes</taxon>
        <taxon>ecological metagenomes</taxon>
    </lineage>
</organism>
<dbReference type="InterPro" id="IPR015946">
    <property type="entry name" value="KH_dom-like_a/b"/>
</dbReference>
<gene>
    <name evidence="1" type="ORF">MNBD_DELTA02-63</name>
</gene>
<dbReference type="HAMAP" id="MF_00003">
    <property type="entry name" value="RbfA"/>
    <property type="match status" value="1"/>
</dbReference>
<dbReference type="AlphaFoldDB" id="A0A3B0VEZ0"/>
<proteinExistence type="inferred from homology"/>
<dbReference type="InterPro" id="IPR020053">
    <property type="entry name" value="Ribosome-bd_factorA_CS"/>
</dbReference>
<dbReference type="Gene3D" id="3.30.300.20">
    <property type="match status" value="1"/>
</dbReference>
<dbReference type="SUPFAM" id="SSF89919">
    <property type="entry name" value="Ribosome-binding factor A, RbfA"/>
    <property type="match status" value="1"/>
</dbReference>
<sequence>MHKYKRSDRVGDLVAQEIASMLLQGEIKDPKIGFVTITRVKMSPDMKHARIYFSVMGDGKVVKKSGHALNRARGFIRRALAKKVQLKYMPEIFFEFDDSLEYSMRIEELLSDIEEQGEGGG</sequence>
<dbReference type="PANTHER" id="PTHR33515:SF1">
    <property type="entry name" value="RIBOSOME-BINDING FACTOR A, CHLOROPLASTIC-RELATED"/>
    <property type="match status" value="1"/>
</dbReference>